<protein>
    <submittedName>
        <fullName evidence="1">Uncharacterized protein</fullName>
    </submittedName>
</protein>
<accession>A0AAV9SIK4</accession>
<evidence type="ECO:0000313" key="2">
    <source>
        <dbReference type="Proteomes" id="UP001311232"/>
    </source>
</evidence>
<dbReference type="EMBL" id="JAHHUM010000317">
    <property type="protein sequence ID" value="KAK5621102.1"/>
    <property type="molecule type" value="Genomic_DNA"/>
</dbReference>
<name>A0AAV9SIK4_9TELE</name>
<gene>
    <name evidence="1" type="ORF">CRENBAI_013809</name>
</gene>
<evidence type="ECO:0000313" key="1">
    <source>
        <dbReference type="EMBL" id="KAK5621102.1"/>
    </source>
</evidence>
<organism evidence="1 2">
    <name type="scientific">Crenichthys baileyi</name>
    <name type="common">White River springfish</name>
    <dbReference type="NCBI Taxonomy" id="28760"/>
    <lineage>
        <taxon>Eukaryota</taxon>
        <taxon>Metazoa</taxon>
        <taxon>Chordata</taxon>
        <taxon>Craniata</taxon>
        <taxon>Vertebrata</taxon>
        <taxon>Euteleostomi</taxon>
        <taxon>Actinopterygii</taxon>
        <taxon>Neopterygii</taxon>
        <taxon>Teleostei</taxon>
        <taxon>Neoteleostei</taxon>
        <taxon>Acanthomorphata</taxon>
        <taxon>Ovalentaria</taxon>
        <taxon>Atherinomorphae</taxon>
        <taxon>Cyprinodontiformes</taxon>
        <taxon>Goodeidae</taxon>
        <taxon>Crenichthys</taxon>
    </lineage>
</organism>
<dbReference type="AlphaFoldDB" id="A0AAV9SIK4"/>
<comment type="caution">
    <text evidence="1">The sequence shown here is derived from an EMBL/GenBank/DDBJ whole genome shotgun (WGS) entry which is preliminary data.</text>
</comment>
<sequence length="143" mass="15023">MAVGPNKWVNGGVWGIGGSGSSGVGMPFFWQLGSLWVPQALFAPEGLVPGCTGLPLLSAFLGIAPWVKYRARTGVLCYLQFSPGVMDGAIAGGFSRVVGSSLLLWCPDLLLLVSCGLRGRTGPWWAGFGTRLTDSMQSPGFPF</sequence>
<proteinExistence type="predicted"/>
<reference evidence="1 2" key="1">
    <citation type="submission" date="2021-06" db="EMBL/GenBank/DDBJ databases">
        <authorList>
            <person name="Palmer J.M."/>
        </authorList>
    </citation>
    <scope>NUCLEOTIDE SEQUENCE [LARGE SCALE GENOMIC DNA]</scope>
    <source>
        <strain evidence="1 2">MEX-2019</strain>
        <tissue evidence="1">Muscle</tissue>
    </source>
</reference>
<dbReference type="Proteomes" id="UP001311232">
    <property type="component" value="Unassembled WGS sequence"/>
</dbReference>
<keyword evidence="2" id="KW-1185">Reference proteome</keyword>